<dbReference type="AlphaFoldDB" id="A0A3N6PCW1"/>
<reference evidence="2 3" key="1">
    <citation type="journal article" date="2018" name="ACS Chem. Biol.">
        <title>Ketoreductase domain dysfunction expands chemodiversity: malyngamide biosynthesis in the cyanobacterium Okeania hirsuta.</title>
        <authorList>
            <person name="Moss N.A."/>
            <person name="Leao T."/>
            <person name="Rankin M."/>
            <person name="McCullough T.M."/>
            <person name="Qu P."/>
            <person name="Korobeynikov A."/>
            <person name="Smith J.L."/>
            <person name="Gerwick L."/>
            <person name="Gerwick W.H."/>
        </authorList>
    </citation>
    <scope>NUCLEOTIDE SEQUENCE [LARGE SCALE GENOMIC DNA]</scope>
    <source>
        <strain evidence="2 3">PAB10Feb10-1</strain>
    </source>
</reference>
<dbReference type="EMBL" id="RCBY01000065">
    <property type="protein sequence ID" value="RQH43180.1"/>
    <property type="molecule type" value="Genomic_DNA"/>
</dbReference>
<keyword evidence="1" id="KW-0732">Signal</keyword>
<evidence type="ECO:0000256" key="1">
    <source>
        <dbReference type="ARBA" id="ARBA00022729"/>
    </source>
</evidence>
<evidence type="ECO:0000313" key="3">
    <source>
        <dbReference type="Proteomes" id="UP000269154"/>
    </source>
</evidence>
<comment type="caution">
    <text evidence="2">The sequence shown here is derived from an EMBL/GenBank/DDBJ whole genome shotgun (WGS) entry which is preliminary data.</text>
</comment>
<protein>
    <submittedName>
        <fullName evidence="2">Uncharacterized protein</fullName>
    </submittedName>
</protein>
<organism evidence="2 3">
    <name type="scientific">Okeania hirsuta</name>
    <dbReference type="NCBI Taxonomy" id="1458930"/>
    <lineage>
        <taxon>Bacteria</taxon>
        <taxon>Bacillati</taxon>
        <taxon>Cyanobacteriota</taxon>
        <taxon>Cyanophyceae</taxon>
        <taxon>Oscillatoriophycideae</taxon>
        <taxon>Oscillatoriales</taxon>
        <taxon>Microcoleaceae</taxon>
        <taxon>Okeania</taxon>
    </lineage>
</organism>
<evidence type="ECO:0000313" key="2">
    <source>
        <dbReference type="EMBL" id="RQH43180.1"/>
    </source>
</evidence>
<dbReference type="Gene3D" id="3.10.450.730">
    <property type="entry name" value="BLIP domain"/>
    <property type="match status" value="1"/>
</dbReference>
<dbReference type="RefSeq" id="WP_124146552.1">
    <property type="nucleotide sequence ID" value="NZ_CAWOKI010000171.1"/>
</dbReference>
<dbReference type="OrthoDB" id="570195at2"/>
<proteinExistence type="predicted"/>
<name>A0A3N6PCW1_9CYAN</name>
<keyword evidence="3" id="KW-1185">Reference proteome</keyword>
<gene>
    <name evidence="2" type="ORF">D5R40_13445</name>
</gene>
<sequence length="311" mass="35494">MKKFFLTIFISSFLSVFNLQIKPAIANRITNADYENLKIGMTYQEVKQILGREGEIYTKYNSPTIDEFGVAYRWLNNDNTGIVAIFNSENKLIKLSAQNLNATNFGVNREPPVVTSTDFENIKVGMTYDEVREIIGSEGIKQPTRDNPLTNSNTVTYNWVNPDGTSMSIIFDSNQKVVTIRTKNMNTYNFGNPFWNQPKPVYSITRQKYEKLQLGMTYREIRNILGAEGEIDPEFDSEAFVQSREAREMQINNTLGRQQEVTSDESQAENQIKGAYEWKNPDDTGIKIVFNMQDQAVAIYTSGLDVGLPYK</sequence>
<accession>A0A3N6PCW1</accession>
<dbReference type="Gene3D" id="3.30.1450.10">
    <property type="match status" value="1"/>
</dbReference>
<dbReference type="InterPro" id="IPR037873">
    <property type="entry name" value="BamE-like"/>
</dbReference>
<dbReference type="Proteomes" id="UP000269154">
    <property type="component" value="Unassembled WGS sequence"/>
</dbReference>